<dbReference type="Pfam" id="PF03909">
    <property type="entry name" value="BSD"/>
    <property type="match status" value="1"/>
</dbReference>
<feature type="non-terminal residue" evidence="3">
    <location>
        <position position="779"/>
    </location>
</feature>
<dbReference type="Proteomes" id="UP001642464">
    <property type="component" value="Unassembled WGS sequence"/>
</dbReference>
<dbReference type="PROSITE" id="PS50858">
    <property type="entry name" value="BSD"/>
    <property type="match status" value="1"/>
</dbReference>
<feature type="domain" description="BSD" evidence="2">
    <location>
        <begin position="198"/>
        <end position="240"/>
    </location>
</feature>
<feature type="region of interest" description="Disordered" evidence="1">
    <location>
        <begin position="545"/>
        <end position="567"/>
    </location>
</feature>
<dbReference type="InterPro" id="IPR005607">
    <property type="entry name" value="BSD_dom"/>
</dbReference>
<protein>
    <submittedName>
        <fullName evidence="3">General transcription factor IIH subunit 1</fullName>
    </submittedName>
</protein>
<feature type="region of interest" description="Disordered" evidence="1">
    <location>
        <begin position="596"/>
        <end position="622"/>
    </location>
</feature>
<proteinExistence type="predicted"/>
<gene>
    <name evidence="3" type="ORF">SCF082_LOCUS37997</name>
</gene>
<dbReference type="PANTHER" id="PTHR12856">
    <property type="entry name" value="TRANSCRIPTION INITIATION FACTOR IIH-RELATED"/>
    <property type="match status" value="1"/>
</dbReference>
<dbReference type="InterPro" id="IPR027079">
    <property type="entry name" value="Tfb1/GTF2H1"/>
</dbReference>
<evidence type="ECO:0000259" key="2">
    <source>
        <dbReference type="PROSITE" id="PS50858"/>
    </source>
</evidence>
<reference evidence="3 4" key="1">
    <citation type="submission" date="2024-02" db="EMBL/GenBank/DDBJ databases">
        <authorList>
            <person name="Chen Y."/>
            <person name="Shah S."/>
            <person name="Dougan E. K."/>
            <person name="Thang M."/>
            <person name="Chan C."/>
        </authorList>
    </citation>
    <scope>NUCLEOTIDE SEQUENCE [LARGE SCALE GENOMIC DNA]</scope>
</reference>
<evidence type="ECO:0000313" key="4">
    <source>
        <dbReference type="Proteomes" id="UP001642464"/>
    </source>
</evidence>
<evidence type="ECO:0000313" key="3">
    <source>
        <dbReference type="EMBL" id="CAK9079635.1"/>
    </source>
</evidence>
<name>A0ABP0PUC7_9DINO</name>
<keyword evidence="4" id="KW-1185">Reference proteome</keyword>
<dbReference type="EMBL" id="CAXAMM010038632">
    <property type="protein sequence ID" value="CAK9079635.1"/>
    <property type="molecule type" value="Genomic_DNA"/>
</dbReference>
<accession>A0ABP0PUC7</accession>
<evidence type="ECO:0000256" key="1">
    <source>
        <dbReference type="SAM" id="MobiDB-lite"/>
    </source>
</evidence>
<organism evidence="3 4">
    <name type="scientific">Durusdinium trenchii</name>
    <dbReference type="NCBI Taxonomy" id="1381693"/>
    <lineage>
        <taxon>Eukaryota</taxon>
        <taxon>Sar</taxon>
        <taxon>Alveolata</taxon>
        <taxon>Dinophyceae</taxon>
        <taxon>Suessiales</taxon>
        <taxon>Symbiodiniaceae</taxon>
        <taxon>Durusdinium</taxon>
    </lineage>
</organism>
<comment type="caution">
    <text evidence="3">The sequence shown here is derived from an EMBL/GenBank/DDBJ whole genome shotgun (WGS) entry which is preliminary data.</text>
</comment>
<sequence>METFDGEPLLGGPWPVRCRKLLGRLVLTPRRLIHLPETGEEILLEIPLTGPITVEITKKRPNFDNALARLSNLPEILGTRLVIEFTDQKWLHLREFSEKMKAREEQAQLLGLQEQKEAAELGMQMKSVLGSQELSQQYQYLVKNTQVMSMEQFLEAHAKEIAQSTPLPEAPSMDLAPLRVVAAAHRSQEFGAARSISEQDQAAIFKELPALSSLFSATVPSMMTEAQFWERCLKSRYFLNAAGNEVPLSHPEDRLFDSLPPPEAPTQPALEALASHPEADLTGEFQRDKAMEAKKANDNLIRRLNDRSAGILAAAKQAEKTSSDAVEDAGVAGRVLESLQQRRTQLKNAAETFREDLAASEPVKVPKTARLQLKPEAGRMPVLNSFPQKRPADTPVLTPHKALKAWRTTGSGCQISEPGTRWVLKSATEELLKAERLAAKMDHAEVTAPEPVQQAVTLLQHFWSSRCSESDLRSKLCEEAARLLGALKDLVPSLEGKDPAQLARLAMVRAFLWSVCRCLLAAEVGGLLDVVDFLDDWTLDLEEDVSNVNEPPSTPQPVSPRPSWSNERRVSFARRASVTGGVKSRAVKLLEKSLDRSMFTGSPPSPSPAVESSSSSSEDETEVFLAQRWRTKAPMELVALAKKVLPKKQPRFYMMNGSVTERQAADISSVHTLKPEELRESLSISIPPEAMEEMQNTRTSALTFSLDTATSALNFSLETADDSLADQGGSRQYLAQVLDLEQLVELGPRATTAPAKLRTASGARLRLKATLFRVVGSAE</sequence>